<reference evidence="3" key="1">
    <citation type="submission" date="2020-05" db="EMBL/GenBank/DDBJ databases">
        <title>Frigoriglobus tundricola gen. nov., sp. nov., a psychrotolerant cellulolytic planctomycete of the family Gemmataceae with two divergent copies of 16S rRNA gene.</title>
        <authorList>
            <person name="Kulichevskaya I.S."/>
            <person name="Ivanova A.A."/>
            <person name="Naumoff D.G."/>
            <person name="Beletsky A.V."/>
            <person name="Rijpstra W.I.C."/>
            <person name="Sinninghe Damste J.S."/>
            <person name="Mardanov A.V."/>
            <person name="Ravin N.V."/>
            <person name="Dedysh S.N."/>
        </authorList>
    </citation>
    <scope>NUCLEOTIDE SEQUENCE [LARGE SCALE GENOMIC DNA]</scope>
    <source>
        <strain evidence="3">PL17</strain>
    </source>
</reference>
<accession>A0A6M5YSI5</accession>
<feature type="compositionally biased region" description="Low complexity" evidence="1">
    <location>
        <begin position="40"/>
        <end position="62"/>
    </location>
</feature>
<dbReference type="EMBL" id="CP053452">
    <property type="protein sequence ID" value="QJW96829.1"/>
    <property type="molecule type" value="Genomic_DNA"/>
</dbReference>
<organism evidence="2 3">
    <name type="scientific">Frigoriglobus tundricola</name>
    <dbReference type="NCBI Taxonomy" id="2774151"/>
    <lineage>
        <taxon>Bacteria</taxon>
        <taxon>Pseudomonadati</taxon>
        <taxon>Planctomycetota</taxon>
        <taxon>Planctomycetia</taxon>
        <taxon>Gemmatales</taxon>
        <taxon>Gemmataceae</taxon>
        <taxon>Frigoriglobus</taxon>
    </lineage>
</organism>
<gene>
    <name evidence="2" type="ORF">FTUN_4389</name>
</gene>
<evidence type="ECO:0000313" key="2">
    <source>
        <dbReference type="EMBL" id="QJW96829.1"/>
    </source>
</evidence>
<feature type="region of interest" description="Disordered" evidence="1">
    <location>
        <begin position="1"/>
        <end position="96"/>
    </location>
</feature>
<evidence type="ECO:0000313" key="3">
    <source>
        <dbReference type="Proteomes" id="UP000503447"/>
    </source>
</evidence>
<proteinExistence type="predicted"/>
<dbReference type="AlphaFoldDB" id="A0A6M5YSI5"/>
<sequence length="131" mass="13626">MRVRGACDRRGAPGRSAPAPVRPEVQCGSVGPPRGGKGCPGVAAGRAPGRAPSASRAVRRVATTGDESGPADWGPGRRATAGAAGHGRRPIGRTDPIQRACQIRIFRTPLERASTGPRARNAMFFRLPRVA</sequence>
<dbReference type="Proteomes" id="UP000503447">
    <property type="component" value="Chromosome"/>
</dbReference>
<keyword evidence="3" id="KW-1185">Reference proteome</keyword>
<dbReference type="KEGG" id="ftj:FTUN_4389"/>
<name>A0A6M5YSI5_9BACT</name>
<evidence type="ECO:0000256" key="1">
    <source>
        <dbReference type="SAM" id="MobiDB-lite"/>
    </source>
</evidence>
<protein>
    <submittedName>
        <fullName evidence="2">Uncharacterized protein</fullName>
    </submittedName>
</protein>
<feature type="compositionally biased region" description="Basic and acidic residues" evidence="1">
    <location>
        <begin position="1"/>
        <end position="11"/>
    </location>
</feature>